<organism evidence="2 3">
    <name type="scientific">Bimuria novae-zelandiae CBS 107.79</name>
    <dbReference type="NCBI Taxonomy" id="1447943"/>
    <lineage>
        <taxon>Eukaryota</taxon>
        <taxon>Fungi</taxon>
        <taxon>Dikarya</taxon>
        <taxon>Ascomycota</taxon>
        <taxon>Pezizomycotina</taxon>
        <taxon>Dothideomycetes</taxon>
        <taxon>Pleosporomycetidae</taxon>
        <taxon>Pleosporales</taxon>
        <taxon>Massarineae</taxon>
        <taxon>Didymosphaeriaceae</taxon>
        <taxon>Bimuria</taxon>
    </lineage>
</organism>
<dbReference type="EMBL" id="ML976685">
    <property type="protein sequence ID" value="KAF1972790.1"/>
    <property type="molecule type" value="Genomic_DNA"/>
</dbReference>
<evidence type="ECO:0000313" key="3">
    <source>
        <dbReference type="Proteomes" id="UP000800036"/>
    </source>
</evidence>
<dbReference type="AlphaFoldDB" id="A0A6A5V7Z4"/>
<name>A0A6A5V7Z4_9PLEO</name>
<reference evidence="2" key="1">
    <citation type="journal article" date="2020" name="Stud. Mycol.">
        <title>101 Dothideomycetes genomes: a test case for predicting lifestyles and emergence of pathogens.</title>
        <authorList>
            <person name="Haridas S."/>
            <person name="Albert R."/>
            <person name="Binder M."/>
            <person name="Bloem J."/>
            <person name="Labutti K."/>
            <person name="Salamov A."/>
            <person name="Andreopoulos B."/>
            <person name="Baker S."/>
            <person name="Barry K."/>
            <person name="Bills G."/>
            <person name="Bluhm B."/>
            <person name="Cannon C."/>
            <person name="Castanera R."/>
            <person name="Culley D."/>
            <person name="Daum C."/>
            <person name="Ezra D."/>
            <person name="Gonzalez J."/>
            <person name="Henrissat B."/>
            <person name="Kuo A."/>
            <person name="Liang C."/>
            <person name="Lipzen A."/>
            <person name="Lutzoni F."/>
            <person name="Magnuson J."/>
            <person name="Mondo S."/>
            <person name="Nolan M."/>
            <person name="Ohm R."/>
            <person name="Pangilinan J."/>
            <person name="Park H.-J."/>
            <person name="Ramirez L."/>
            <person name="Alfaro M."/>
            <person name="Sun H."/>
            <person name="Tritt A."/>
            <person name="Yoshinaga Y."/>
            <person name="Zwiers L.-H."/>
            <person name="Turgeon B."/>
            <person name="Goodwin S."/>
            <person name="Spatafora J."/>
            <person name="Crous P."/>
            <person name="Grigoriev I."/>
        </authorList>
    </citation>
    <scope>NUCLEOTIDE SEQUENCE</scope>
    <source>
        <strain evidence="2">CBS 107.79</strain>
    </source>
</reference>
<proteinExistence type="predicted"/>
<evidence type="ECO:0000256" key="1">
    <source>
        <dbReference type="SAM" id="MobiDB-lite"/>
    </source>
</evidence>
<feature type="compositionally biased region" description="Polar residues" evidence="1">
    <location>
        <begin position="1"/>
        <end position="11"/>
    </location>
</feature>
<evidence type="ECO:0000313" key="2">
    <source>
        <dbReference type="EMBL" id="KAF1972790.1"/>
    </source>
</evidence>
<keyword evidence="3" id="KW-1185">Reference proteome</keyword>
<sequence length="199" mass="22267">MDPTSLGNRDSSVWYGHTDDDSSAEEEPSALISSTGSLTAAYSMLKQKSKEYLNSNPGLDEYSNNQIRVRMRALLKDEMPCTLETLKAMDQPLDFRMTLSTMATDLLHAAGIASYSPSMRKAFRRTFGNVFIMKDPTHKVSRAYDRATGFIFQNVLPDPCTLSQGHWWNKPHRYLAAAIAMDDNFNESPDKSQGGSWAP</sequence>
<dbReference type="OrthoDB" id="3794541at2759"/>
<protein>
    <submittedName>
        <fullName evidence="2">Uncharacterized protein</fullName>
    </submittedName>
</protein>
<feature type="region of interest" description="Disordered" evidence="1">
    <location>
        <begin position="1"/>
        <end position="26"/>
    </location>
</feature>
<accession>A0A6A5V7Z4</accession>
<dbReference type="Proteomes" id="UP000800036">
    <property type="component" value="Unassembled WGS sequence"/>
</dbReference>
<gene>
    <name evidence="2" type="ORF">BU23DRAFT_158455</name>
</gene>